<accession>A0A183D3M7</accession>
<name>A0A183D3M7_9BILA</name>
<sequence>MRCVPTVVKQAKQLMLVEYRGDELGEQTFYTSGQEECNNIKLEQCIFYEGFFDFYKEGENRTISVTPVKGEEIVLYFGKPRLDSTKMYISCE</sequence>
<evidence type="ECO:0000313" key="1">
    <source>
        <dbReference type="EMBL" id="VDK39022.1"/>
    </source>
</evidence>
<evidence type="ECO:0000313" key="3">
    <source>
        <dbReference type="WBParaSite" id="GPUH_0000332401-mRNA-1"/>
    </source>
</evidence>
<gene>
    <name evidence="1" type="ORF">GPUH_LOCUS3319</name>
</gene>
<organism evidence="3">
    <name type="scientific">Gongylonema pulchrum</name>
    <dbReference type="NCBI Taxonomy" id="637853"/>
    <lineage>
        <taxon>Eukaryota</taxon>
        <taxon>Metazoa</taxon>
        <taxon>Ecdysozoa</taxon>
        <taxon>Nematoda</taxon>
        <taxon>Chromadorea</taxon>
        <taxon>Rhabditida</taxon>
        <taxon>Spirurina</taxon>
        <taxon>Spiruromorpha</taxon>
        <taxon>Spiruroidea</taxon>
        <taxon>Gongylonematidae</taxon>
        <taxon>Gongylonema</taxon>
    </lineage>
</organism>
<protein>
    <submittedName>
        <fullName evidence="3">CUB domain-containing protein</fullName>
    </submittedName>
</protein>
<dbReference type="EMBL" id="UYRT01005605">
    <property type="protein sequence ID" value="VDK39022.1"/>
    <property type="molecule type" value="Genomic_DNA"/>
</dbReference>
<reference evidence="3" key="1">
    <citation type="submission" date="2016-06" db="UniProtKB">
        <authorList>
            <consortium name="WormBaseParasite"/>
        </authorList>
    </citation>
    <scope>IDENTIFICATION</scope>
</reference>
<reference evidence="1 2" key="2">
    <citation type="submission" date="2018-11" db="EMBL/GenBank/DDBJ databases">
        <authorList>
            <consortium name="Pathogen Informatics"/>
        </authorList>
    </citation>
    <scope>NUCLEOTIDE SEQUENCE [LARGE SCALE GENOMIC DNA]</scope>
</reference>
<dbReference type="Proteomes" id="UP000271098">
    <property type="component" value="Unassembled WGS sequence"/>
</dbReference>
<evidence type="ECO:0000313" key="2">
    <source>
        <dbReference type="Proteomes" id="UP000271098"/>
    </source>
</evidence>
<proteinExistence type="predicted"/>
<dbReference type="AlphaFoldDB" id="A0A183D3M7"/>
<keyword evidence="2" id="KW-1185">Reference proteome</keyword>
<dbReference type="WBParaSite" id="GPUH_0000332401-mRNA-1">
    <property type="protein sequence ID" value="GPUH_0000332401-mRNA-1"/>
    <property type="gene ID" value="GPUH_0000332401"/>
</dbReference>